<dbReference type="AlphaFoldDB" id="A0A917XCH5"/>
<protein>
    <submittedName>
        <fullName evidence="1">Uncharacterized protein</fullName>
    </submittedName>
</protein>
<gene>
    <name evidence="1" type="ORF">GCM10011578_033250</name>
</gene>
<dbReference type="EMBL" id="BMML01000006">
    <property type="protein sequence ID" value="GGN08361.1"/>
    <property type="molecule type" value="Genomic_DNA"/>
</dbReference>
<proteinExistence type="predicted"/>
<dbReference type="RefSeq" id="WP_189263452.1">
    <property type="nucleotide sequence ID" value="NZ_BMML01000006.1"/>
</dbReference>
<sequence>MSSGSDVFPVFDPVTAECTGHKERDRVHAEGDWHRGVHANVVRPNSLGTFDILVQRRSGHVDLAGGQYDQSLATQMTDQDGLGSMR</sequence>
<comment type="caution">
    <text evidence="1">The sequence shown here is derived from an EMBL/GenBank/DDBJ whole genome shotgun (WGS) entry which is preliminary data.</text>
</comment>
<reference evidence="1" key="1">
    <citation type="journal article" date="2014" name="Int. J. Syst. Evol. Microbiol.">
        <title>Complete genome sequence of Corynebacterium casei LMG S-19264T (=DSM 44701T), isolated from a smear-ripened cheese.</title>
        <authorList>
            <consortium name="US DOE Joint Genome Institute (JGI-PGF)"/>
            <person name="Walter F."/>
            <person name="Albersmeier A."/>
            <person name="Kalinowski J."/>
            <person name="Ruckert C."/>
        </authorList>
    </citation>
    <scope>NUCLEOTIDE SEQUENCE</scope>
    <source>
        <strain evidence="1">CGMCC 4.7110</strain>
    </source>
</reference>
<name>A0A917XCH5_9ACTN</name>
<accession>A0A917XCH5</accession>
<keyword evidence="2" id="KW-1185">Reference proteome</keyword>
<reference evidence="1" key="2">
    <citation type="submission" date="2020-09" db="EMBL/GenBank/DDBJ databases">
        <authorList>
            <person name="Sun Q."/>
            <person name="Zhou Y."/>
        </authorList>
    </citation>
    <scope>NUCLEOTIDE SEQUENCE</scope>
    <source>
        <strain evidence="1">CGMCC 4.7110</strain>
    </source>
</reference>
<dbReference type="Gene3D" id="3.90.79.10">
    <property type="entry name" value="Nucleoside Triphosphate Pyrophosphohydrolase"/>
    <property type="match status" value="1"/>
</dbReference>
<evidence type="ECO:0000313" key="2">
    <source>
        <dbReference type="Proteomes" id="UP000653411"/>
    </source>
</evidence>
<dbReference type="Proteomes" id="UP000653411">
    <property type="component" value="Unassembled WGS sequence"/>
</dbReference>
<organism evidence="1 2">
    <name type="scientific">Streptomyces fuscichromogenes</name>
    <dbReference type="NCBI Taxonomy" id="1324013"/>
    <lineage>
        <taxon>Bacteria</taxon>
        <taxon>Bacillati</taxon>
        <taxon>Actinomycetota</taxon>
        <taxon>Actinomycetes</taxon>
        <taxon>Kitasatosporales</taxon>
        <taxon>Streptomycetaceae</taxon>
        <taxon>Streptomyces</taxon>
    </lineage>
</organism>
<evidence type="ECO:0000313" key="1">
    <source>
        <dbReference type="EMBL" id="GGN08361.1"/>
    </source>
</evidence>